<feature type="compositionally biased region" description="Basic and acidic residues" evidence="2">
    <location>
        <begin position="323"/>
        <end position="333"/>
    </location>
</feature>
<dbReference type="RefSeq" id="WP_184829235.1">
    <property type="nucleotide sequence ID" value="NZ_BMTK01000020.1"/>
</dbReference>
<gene>
    <name evidence="3" type="ORF">FHS37_007397</name>
</gene>
<name>A0A7W7VAT3_9ACTN</name>
<evidence type="ECO:0000256" key="2">
    <source>
        <dbReference type="SAM" id="MobiDB-lite"/>
    </source>
</evidence>
<sequence>MHALLDTAGLDGAGDAVRLAAVVLAAKTPWATGAVEIRTSELGRWLGLSASYLASHVVPALRRSGVVTIETAPGEIGQDNGLKCRVLPLWEARGTVGHPLALRRTEIATLLRLLEAVMAPGWAHRDGSVTPAGLLGDRTGRGAATDRLALLLLMLEATRTGRVRQCGGTVDTRRGRAAATVARLLGCTASAGERILERLESRDLVRRVRAQTASGLAHRTRLVVPAVAAAHGRDSNPGGRGVRTDAPEPGFSEPDGTARHSDASEPVETPQVRNGLGSDGTEKSEPDATAALHTDHTPVAPPATLQQLSCGLSGDSRGQIPGRPERGRAREDQAADGAEQMSPVSKAGPLRGENPTKFPADEQERRDVTGAAEDVRLKTLGGGKAQQQGPRPLGDLRVRIALAPVTGLWSRLTAAQRAIALRAADQALHVLSGIVGPEAAPQVLAHRLADRLQETGGEALVREPMGWLLGRGLVQRPACPDPRCDDSIRLDTGTDCPSCANIAHIRRMLRTRIAAQVGSQMPCSDPATCRAETERRLREETALEEQRAQIRRTHAEREIEQRQQALARRRALEQEAELVRRQAPCVDCGLPEAAGLCPACSSRRRTEELVREAVDLAVAVRADLSDATEVTELTHQCEKDTRVLLAAACEQACGPDADPALVAFTAPKVARRIRDERRAAALRRLQRSAAAMAESDAVHGACLRRRGQGAEAAAQAADTAGRRTAEFLLGQLLDELGAARQSTAKASVGAA</sequence>
<evidence type="ECO:0000256" key="1">
    <source>
        <dbReference type="SAM" id="Coils"/>
    </source>
</evidence>
<comment type="caution">
    <text evidence="3">The sequence shown here is derived from an EMBL/GenBank/DDBJ whole genome shotgun (WGS) entry which is preliminary data.</text>
</comment>
<evidence type="ECO:0000313" key="3">
    <source>
        <dbReference type="EMBL" id="MBB4903300.1"/>
    </source>
</evidence>
<accession>A0A7W7VAT3</accession>
<feature type="coiled-coil region" evidence="1">
    <location>
        <begin position="543"/>
        <end position="582"/>
    </location>
</feature>
<reference evidence="3 4" key="1">
    <citation type="submission" date="2020-08" db="EMBL/GenBank/DDBJ databases">
        <title>Genomic Encyclopedia of Type Strains, Phase III (KMG-III): the genomes of soil and plant-associated and newly described type strains.</title>
        <authorList>
            <person name="Whitman W."/>
        </authorList>
    </citation>
    <scope>NUCLEOTIDE SEQUENCE [LARGE SCALE GENOMIC DNA]</scope>
    <source>
        <strain evidence="3 4">CECT 3273</strain>
    </source>
</reference>
<organism evidence="3 4">
    <name type="scientific">Streptomyces griseomycini</name>
    <dbReference type="NCBI Taxonomy" id="66895"/>
    <lineage>
        <taxon>Bacteria</taxon>
        <taxon>Bacillati</taxon>
        <taxon>Actinomycetota</taxon>
        <taxon>Actinomycetes</taxon>
        <taxon>Kitasatosporales</taxon>
        <taxon>Streptomycetaceae</taxon>
        <taxon>Streptomyces</taxon>
    </lineage>
</organism>
<dbReference type="AlphaFoldDB" id="A0A7W7VAT3"/>
<protein>
    <submittedName>
        <fullName evidence="3">Uncharacterized protein</fullName>
    </submittedName>
</protein>
<keyword evidence="1" id="KW-0175">Coiled coil</keyword>
<keyword evidence="4" id="KW-1185">Reference proteome</keyword>
<dbReference type="Proteomes" id="UP000579523">
    <property type="component" value="Unassembled WGS sequence"/>
</dbReference>
<evidence type="ECO:0000313" key="4">
    <source>
        <dbReference type="Proteomes" id="UP000579523"/>
    </source>
</evidence>
<proteinExistence type="predicted"/>
<dbReference type="EMBL" id="JACHJI010000026">
    <property type="protein sequence ID" value="MBB4903300.1"/>
    <property type="molecule type" value="Genomic_DNA"/>
</dbReference>
<feature type="region of interest" description="Disordered" evidence="2">
    <location>
        <begin position="228"/>
        <end position="367"/>
    </location>
</feature>